<dbReference type="PANTHER" id="PTHR43004">
    <property type="entry name" value="TRK SYSTEM POTASSIUM UPTAKE PROTEIN"/>
    <property type="match status" value="1"/>
</dbReference>
<evidence type="ECO:0000313" key="6">
    <source>
        <dbReference type="Proteomes" id="UP000245711"/>
    </source>
</evidence>
<keyword evidence="3" id="KW-0274">FAD</keyword>
<dbReference type="GO" id="GO:0016709">
    <property type="term" value="F:oxidoreductase activity, acting on paired donors, with incorporation or reduction of molecular oxygen, NAD(P)H as one donor, and incorporation of one atom of oxygen"/>
    <property type="evidence" value="ECO:0007669"/>
    <property type="project" value="UniProtKB-ARBA"/>
</dbReference>
<dbReference type="PANTHER" id="PTHR43004:SF19">
    <property type="entry name" value="BINDING MONOOXYGENASE, PUTATIVE (JCVI)-RELATED"/>
    <property type="match status" value="1"/>
</dbReference>
<dbReference type="PRINTS" id="PR00420">
    <property type="entry name" value="RNGMNOXGNASE"/>
</dbReference>
<dbReference type="Proteomes" id="UP000245711">
    <property type="component" value="Chromosome"/>
</dbReference>
<dbReference type="Gene3D" id="3.50.50.60">
    <property type="entry name" value="FAD/NAD(P)-binding domain"/>
    <property type="match status" value="1"/>
</dbReference>
<dbReference type="RefSeq" id="WP_109334073.1">
    <property type="nucleotide sequence ID" value="NZ_CP021354.1"/>
</dbReference>
<feature type="domain" description="FAD-binding" evidence="4">
    <location>
        <begin position="4"/>
        <end position="335"/>
    </location>
</feature>
<dbReference type="Gene3D" id="3.30.70.2450">
    <property type="match status" value="1"/>
</dbReference>
<organism evidence="5 6">
    <name type="scientific">Rhodococcus oxybenzonivorans</name>
    <dbReference type="NCBI Taxonomy" id="1990687"/>
    <lineage>
        <taxon>Bacteria</taxon>
        <taxon>Bacillati</taxon>
        <taxon>Actinomycetota</taxon>
        <taxon>Actinomycetes</taxon>
        <taxon>Mycobacteriales</taxon>
        <taxon>Nocardiaceae</taxon>
        <taxon>Rhodococcus</taxon>
    </lineage>
</organism>
<dbReference type="InterPro" id="IPR036188">
    <property type="entry name" value="FAD/NAD-bd_sf"/>
</dbReference>
<reference evidence="5 6" key="1">
    <citation type="submission" date="2017-05" db="EMBL/GenBank/DDBJ databases">
        <title>Isolation of Rhodococcus sp. S2-17 biodegrading of BP-3.</title>
        <authorList>
            <person name="Lee Y."/>
            <person name="Kim K.H."/>
            <person name="Chun B.H."/>
            <person name="Jung H.S."/>
            <person name="Jeon C.O."/>
        </authorList>
    </citation>
    <scope>NUCLEOTIDE SEQUENCE [LARGE SCALE GENOMIC DNA]</scope>
    <source>
        <strain evidence="5 6">S2-17</strain>
    </source>
</reference>
<gene>
    <name evidence="5" type="ORF">CBI38_27845</name>
</gene>
<dbReference type="GO" id="GO:0071949">
    <property type="term" value="F:FAD binding"/>
    <property type="evidence" value="ECO:0007669"/>
    <property type="project" value="InterPro"/>
</dbReference>
<keyword evidence="6" id="KW-1185">Reference proteome</keyword>
<accession>A0A2S2C1Z0</accession>
<name>A0A2S2C1Z0_9NOCA</name>
<dbReference type="EMBL" id="CP021354">
    <property type="protein sequence ID" value="AWK74804.1"/>
    <property type="molecule type" value="Genomic_DNA"/>
</dbReference>
<dbReference type="InterPro" id="IPR002938">
    <property type="entry name" value="FAD-bd"/>
</dbReference>
<evidence type="ECO:0000256" key="1">
    <source>
        <dbReference type="ARBA" id="ARBA00001974"/>
    </source>
</evidence>
<dbReference type="SUPFAM" id="SSF51905">
    <property type="entry name" value="FAD/NAD(P)-binding domain"/>
    <property type="match status" value="1"/>
</dbReference>
<proteinExistence type="predicted"/>
<dbReference type="Gene3D" id="3.40.30.120">
    <property type="match status" value="1"/>
</dbReference>
<dbReference type="InterPro" id="IPR050641">
    <property type="entry name" value="RIFMO-like"/>
</dbReference>
<evidence type="ECO:0000313" key="5">
    <source>
        <dbReference type="EMBL" id="AWK74804.1"/>
    </source>
</evidence>
<evidence type="ECO:0000256" key="3">
    <source>
        <dbReference type="ARBA" id="ARBA00022827"/>
    </source>
</evidence>
<evidence type="ECO:0000256" key="2">
    <source>
        <dbReference type="ARBA" id="ARBA00022630"/>
    </source>
</evidence>
<protein>
    <submittedName>
        <fullName evidence="5">FAD-dependent oxidoreductase</fullName>
    </submittedName>
</protein>
<dbReference type="AlphaFoldDB" id="A0A2S2C1Z0"/>
<comment type="cofactor">
    <cofactor evidence="1">
        <name>FAD</name>
        <dbReference type="ChEBI" id="CHEBI:57692"/>
    </cofactor>
</comment>
<evidence type="ECO:0000259" key="4">
    <source>
        <dbReference type="Pfam" id="PF01494"/>
    </source>
</evidence>
<keyword evidence="2" id="KW-0285">Flavoprotein</keyword>
<dbReference type="KEGG" id="roz:CBI38_27845"/>
<dbReference type="Pfam" id="PF01494">
    <property type="entry name" value="FAD_binding_3"/>
    <property type="match status" value="1"/>
</dbReference>
<dbReference type="Pfam" id="PF21274">
    <property type="entry name" value="Rng_hyd_C"/>
    <property type="match status" value="1"/>
</dbReference>
<sequence>MKNTDVVVIGAGPTGCMLAGELAAAGRSVTVLDKRDAPSPLSRAFGVHARTLELLDARGLADELVASGAPSPGLKLWRGAELNLAGLPSRFPFVLITPQRNVDSLLERHAREQGAEIIRGITVTGVQQDGDAVTVRGRDTSGEEHAFRAAYAVGADGAHSAVRQMIGQPFPGKAVLRSIMLADVELRNPPDSIVTVNAVRDGFAFLAPYGDNLFRVIAWNRRHQVDDSAPVDRAELRDVIESAMGTDYGLGAVRWQSRFHSDERQVPQYRTGRVFLAGDAAHVHSPAGGQGMNTGIQDAANLGWKLAAVLGGADDSVLDTYHAERHPVGRMVLRTSGTTMRMMTLRPWVLRKLRNVVVATLLRFPPTGGAVAKTFSGIGIRYGHRTGDSVLVGRRAEDIPTAAGRLYEVLRSGGFVLIAERDVPVPSGVHSVTRLGDGPALLMRPDGYIAWAGDSASDGWRVALKRWTGRTPVSA</sequence>
<dbReference type="OrthoDB" id="8670884at2"/>